<dbReference type="Pfam" id="PF00753">
    <property type="entry name" value="Lactamase_B"/>
    <property type="match status" value="1"/>
</dbReference>
<evidence type="ECO:0000259" key="8">
    <source>
        <dbReference type="SMART" id="SM00849"/>
    </source>
</evidence>
<evidence type="ECO:0000313" key="9">
    <source>
        <dbReference type="EMBL" id="NMH15918.1"/>
    </source>
</evidence>
<dbReference type="EC" id="3.1.2.6" evidence="7"/>
<comment type="caution">
    <text evidence="9">The sequence shown here is derived from an EMBL/GenBank/DDBJ whole genome shotgun (WGS) entry which is preliminary data.</text>
</comment>
<evidence type="ECO:0000313" key="10">
    <source>
        <dbReference type="Proteomes" id="UP000669605"/>
    </source>
</evidence>
<name>A0ABX1QIQ7_9PROT</name>
<dbReference type="PANTHER" id="PTHR43705">
    <property type="entry name" value="HYDROXYACYLGLUTATHIONE HYDROLASE"/>
    <property type="match status" value="1"/>
</dbReference>
<comment type="pathway">
    <text evidence="2 7">Secondary metabolite metabolism; methylglyoxal degradation; (R)-lactate from methylglyoxal: step 2/2.</text>
</comment>
<evidence type="ECO:0000256" key="5">
    <source>
        <dbReference type="ARBA" id="ARBA00022801"/>
    </source>
</evidence>
<protein>
    <recommendedName>
        <fullName evidence="7">Hydroxyacylglutathione hydrolase</fullName>
        <ecNumber evidence="7">3.1.2.6</ecNumber>
    </recommendedName>
    <alternativeName>
        <fullName evidence="7">Glyoxalase II</fullName>
        <shortName evidence="7">Glx II</shortName>
    </alternativeName>
</protein>
<evidence type="ECO:0000256" key="3">
    <source>
        <dbReference type="ARBA" id="ARBA00006759"/>
    </source>
</evidence>
<feature type="binding site" evidence="7">
    <location>
        <position position="113"/>
    </location>
    <ligand>
        <name>Zn(2+)</name>
        <dbReference type="ChEBI" id="CHEBI:29105"/>
        <label>1</label>
    </ligand>
</feature>
<keyword evidence="10" id="KW-1185">Reference proteome</keyword>
<keyword evidence="6 7" id="KW-0862">Zinc</keyword>
<evidence type="ECO:0000256" key="2">
    <source>
        <dbReference type="ARBA" id="ARBA00004963"/>
    </source>
</evidence>
<feature type="binding site" evidence="7">
    <location>
        <position position="55"/>
    </location>
    <ligand>
        <name>Zn(2+)</name>
        <dbReference type="ChEBI" id="CHEBI:29105"/>
        <label>1</label>
    </ligand>
</feature>
<dbReference type="InterPro" id="IPR032282">
    <property type="entry name" value="HAGH_C"/>
</dbReference>
<evidence type="ECO:0000256" key="7">
    <source>
        <dbReference type="HAMAP-Rule" id="MF_01374"/>
    </source>
</evidence>
<feature type="domain" description="Metallo-beta-lactamase" evidence="8">
    <location>
        <begin position="14"/>
        <end position="168"/>
    </location>
</feature>
<sequence length="258" mass="28488">MTQTFLEPIAALSDNYIWLVHDGRHAVVVDPSEADPVRAALAARRLALAAILVTHHHFDHVGGVPALHAEYDVPVFGPAAEDIGCLTQRLHEGDTVSIPQLDLTLEVWEIPGHTRGHLAYVGADFVFCGDTLFSAGCGRLFEGTPAQMYTSLQRLAALPESTRVCCAHEYTLANLRFAAAVEPENAERAEYQRRCEQKRAAGEPTLPSTIGLERVINPFLRVHLPSVATALARHYGHCPDDPVERFRLLRQWKDGFRG</sequence>
<dbReference type="GO" id="GO:0004416">
    <property type="term" value="F:hydroxyacylglutathione hydrolase activity"/>
    <property type="evidence" value="ECO:0007669"/>
    <property type="project" value="UniProtKB-EC"/>
</dbReference>
<feature type="binding site" evidence="7">
    <location>
        <position position="57"/>
    </location>
    <ligand>
        <name>Zn(2+)</name>
        <dbReference type="ChEBI" id="CHEBI:29105"/>
        <label>1</label>
    </ligand>
</feature>
<gene>
    <name evidence="7 9" type="primary">gloB</name>
    <name evidence="9" type="ORF">GV368_02080</name>
</gene>
<dbReference type="Proteomes" id="UP000669605">
    <property type="component" value="Unassembled WGS sequence"/>
</dbReference>
<dbReference type="HAMAP" id="MF_01374">
    <property type="entry name" value="Glyoxalase_2"/>
    <property type="match status" value="1"/>
</dbReference>
<dbReference type="InterPro" id="IPR035680">
    <property type="entry name" value="Clx_II_MBL"/>
</dbReference>
<dbReference type="EMBL" id="JAAAUB010000002">
    <property type="protein sequence ID" value="NMH15918.1"/>
    <property type="molecule type" value="Genomic_DNA"/>
</dbReference>
<comment type="similarity">
    <text evidence="3 7">Belongs to the metallo-beta-lactamase superfamily. Glyoxalase II family.</text>
</comment>
<feature type="binding site" evidence="7">
    <location>
        <position position="60"/>
    </location>
    <ligand>
        <name>Zn(2+)</name>
        <dbReference type="ChEBI" id="CHEBI:29105"/>
        <label>2</label>
    </ligand>
</feature>
<dbReference type="RefSeq" id="WP_169115092.1">
    <property type="nucleotide sequence ID" value="NZ_JAAAUB010000002.1"/>
</dbReference>
<dbReference type="PIRSF" id="PIRSF005457">
    <property type="entry name" value="Glx"/>
    <property type="match status" value="1"/>
</dbReference>
<dbReference type="Gene3D" id="3.60.15.10">
    <property type="entry name" value="Ribonuclease Z/Hydroxyacylglutathione hydrolase-like"/>
    <property type="match status" value="1"/>
</dbReference>
<dbReference type="CDD" id="cd07723">
    <property type="entry name" value="hydroxyacylglutathione_hydrolase_MBL-fold"/>
    <property type="match status" value="1"/>
</dbReference>
<proteinExistence type="inferred from homology"/>
<dbReference type="SMART" id="SM00849">
    <property type="entry name" value="Lactamase_B"/>
    <property type="match status" value="1"/>
</dbReference>
<keyword evidence="5 7" id="KW-0378">Hydrolase</keyword>
<evidence type="ECO:0000256" key="4">
    <source>
        <dbReference type="ARBA" id="ARBA00022723"/>
    </source>
</evidence>
<evidence type="ECO:0000256" key="1">
    <source>
        <dbReference type="ARBA" id="ARBA00001623"/>
    </source>
</evidence>
<keyword evidence="4 7" id="KW-0479">Metal-binding</keyword>
<feature type="binding site" evidence="7">
    <location>
        <position position="130"/>
    </location>
    <ligand>
        <name>Zn(2+)</name>
        <dbReference type="ChEBI" id="CHEBI:29105"/>
        <label>2</label>
    </ligand>
</feature>
<comment type="subunit">
    <text evidence="7">Monomer.</text>
</comment>
<dbReference type="InterPro" id="IPR017782">
    <property type="entry name" value="Hydroxyacylglutathione_Hdrlase"/>
</dbReference>
<reference evidence="9 10" key="1">
    <citation type="journal article" date="2020" name="Curr. Microbiol.">
        <title>Tepidiphilus baoligensis sp. nov., a Novel Bacterium of the Family Hydrogenophilaceae Isolated from an Oil Reservoir.</title>
        <authorList>
            <person name="Zhang X."/>
            <person name="Wang G."/>
            <person name="Ma X."/>
            <person name="Yu J."/>
            <person name="You J."/>
            <person name="Xue Y."/>
            <person name="Ma Y."/>
        </authorList>
    </citation>
    <scope>NUCLEOTIDE SEQUENCE [LARGE SCALE GENOMIC DNA]</scope>
    <source>
        <strain evidence="9 10">B18-69</strain>
    </source>
</reference>
<dbReference type="NCBIfam" id="TIGR03413">
    <property type="entry name" value="GSH_gloB"/>
    <property type="match status" value="1"/>
</dbReference>
<accession>A0ABX1QIQ7</accession>
<feature type="binding site" evidence="7">
    <location>
        <position position="59"/>
    </location>
    <ligand>
        <name>Zn(2+)</name>
        <dbReference type="ChEBI" id="CHEBI:29105"/>
        <label>2</label>
    </ligand>
</feature>
<dbReference type="PANTHER" id="PTHR43705:SF1">
    <property type="entry name" value="HYDROXYACYLGLUTATHIONE HYDROLASE GLOB"/>
    <property type="match status" value="1"/>
</dbReference>
<dbReference type="SUPFAM" id="SSF56281">
    <property type="entry name" value="Metallo-hydrolase/oxidoreductase"/>
    <property type="match status" value="1"/>
</dbReference>
<comment type="function">
    <text evidence="7">Thiolesterase that catalyzes the hydrolysis of S-D-lactoyl-glutathione to form glutathione and D-lactic acid.</text>
</comment>
<dbReference type="InterPro" id="IPR050110">
    <property type="entry name" value="Glyoxalase_II_hydrolase"/>
</dbReference>
<feature type="binding site" evidence="7">
    <location>
        <position position="168"/>
    </location>
    <ligand>
        <name>Zn(2+)</name>
        <dbReference type="ChEBI" id="CHEBI:29105"/>
        <label>2</label>
    </ligand>
</feature>
<organism evidence="9 10">
    <name type="scientific">Tepidiphilus baoligensis</name>
    <dbReference type="NCBI Taxonomy" id="2698687"/>
    <lineage>
        <taxon>Bacteria</taxon>
        <taxon>Pseudomonadati</taxon>
        <taxon>Pseudomonadota</taxon>
        <taxon>Hydrogenophilia</taxon>
        <taxon>Hydrogenophilales</taxon>
        <taxon>Hydrogenophilaceae</taxon>
        <taxon>Tepidiphilus</taxon>
    </lineage>
</organism>
<comment type="catalytic activity">
    <reaction evidence="1 7">
        <text>an S-(2-hydroxyacyl)glutathione + H2O = a 2-hydroxy carboxylate + glutathione + H(+)</text>
        <dbReference type="Rhea" id="RHEA:21864"/>
        <dbReference type="ChEBI" id="CHEBI:15377"/>
        <dbReference type="ChEBI" id="CHEBI:15378"/>
        <dbReference type="ChEBI" id="CHEBI:57925"/>
        <dbReference type="ChEBI" id="CHEBI:58896"/>
        <dbReference type="ChEBI" id="CHEBI:71261"/>
        <dbReference type="EC" id="3.1.2.6"/>
    </reaction>
</comment>
<dbReference type="InterPro" id="IPR036866">
    <property type="entry name" value="RibonucZ/Hydroxyglut_hydro"/>
</dbReference>
<feature type="binding site" evidence="7">
    <location>
        <position position="130"/>
    </location>
    <ligand>
        <name>Zn(2+)</name>
        <dbReference type="ChEBI" id="CHEBI:29105"/>
        <label>1</label>
    </ligand>
</feature>
<evidence type="ECO:0000256" key="6">
    <source>
        <dbReference type="ARBA" id="ARBA00022833"/>
    </source>
</evidence>
<dbReference type="InterPro" id="IPR001279">
    <property type="entry name" value="Metallo-B-lactamas"/>
</dbReference>
<comment type="cofactor">
    <cofactor evidence="7">
        <name>Zn(2+)</name>
        <dbReference type="ChEBI" id="CHEBI:29105"/>
    </cofactor>
    <text evidence="7">Binds 2 Zn(2+) ions per subunit.</text>
</comment>
<dbReference type="Pfam" id="PF16123">
    <property type="entry name" value="HAGH_C"/>
    <property type="match status" value="1"/>
</dbReference>